<comment type="caution">
    <text evidence="1">The sequence shown here is derived from an EMBL/GenBank/DDBJ whole genome shotgun (WGS) entry which is preliminary data.</text>
</comment>
<reference evidence="1 2" key="1">
    <citation type="submission" date="2020-08" db="EMBL/GenBank/DDBJ databases">
        <title>Genomic Encyclopedia of Type Strains, Phase III (KMG-III): the genomes of soil and plant-associated and newly described type strains.</title>
        <authorList>
            <person name="Whitman W."/>
        </authorList>
    </citation>
    <scope>NUCLEOTIDE SEQUENCE [LARGE SCALE GENOMIC DNA]</scope>
    <source>
        <strain evidence="1 2">CECT 7015</strain>
    </source>
</reference>
<dbReference type="Proteomes" id="UP000554520">
    <property type="component" value="Unassembled WGS sequence"/>
</dbReference>
<name>A0A839UBV2_9HYPH</name>
<keyword evidence="2" id="KW-1185">Reference proteome</keyword>
<dbReference type="AlphaFoldDB" id="A0A839UBV2"/>
<dbReference type="EMBL" id="JACHXN010000012">
    <property type="protein sequence ID" value="MBB3147343.1"/>
    <property type="molecule type" value="Genomic_DNA"/>
</dbReference>
<sequence length="55" mass="6020">MNPFHRSKANGGIAIFEPHERMSTYTSALGHLFLAQAGKDSCCTQQTNGIIDCHI</sequence>
<proteinExistence type="predicted"/>
<evidence type="ECO:0000313" key="1">
    <source>
        <dbReference type="EMBL" id="MBB3147343.1"/>
    </source>
</evidence>
<protein>
    <submittedName>
        <fullName evidence="1">Uncharacterized protein</fullName>
    </submittedName>
</protein>
<organism evidence="1 2">
    <name type="scientific">Phyllobacterium trifolii</name>
    <dbReference type="NCBI Taxonomy" id="300193"/>
    <lineage>
        <taxon>Bacteria</taxon>
        <taxon>Pseudomonadati</taxon>
        <taxon>Pseudomonadota</taxon>
        <taxon>Alphaproteobacteria</taxon>
        <taxon>Hyphomicrobiales</taxon>
        <taxon>Phyllobacteriaceae</taxon>
        <taxon>Phyllobacterium</taxon>
    </lineage>
</organism>
<gene>
    <name evidence="1" type="ORF">FHS21_003763</name>
</gene>
<accession>A0A839UBV2</accession>
<evidence type="ECO:0000313" key="2">
    <source>
        <dbReference type="Proteomes" id="UP000554520"/>
    </source>
</evidence>